<dbReference type="Proteomes" id="UP000254282">
    <property type="component" value="Unassembled WGS sequence"/>
</dbReference>
<accession>A0A381FN74</accession>
<evidence type="ECO:0000313" key="1">
    <source>
        <dbReference type="EMBL" id="SUX47943.1"/>
    </source>
</evidence>
<reference evidence="1 2" key="1">
    <citation type="submission" date="2018-06" db="EMBL/GenBank/DDBJ databases">
        <authorList>
            <consortium name="Pathogen Informatics"/>
            <person name="Doyle S."/>
        </authorList>
    </citation>
    <scope>NUCLEOTIDE SEQUENCE [LARGE SCALE GENOMIC DNA]</scope>
    <source>
        <strain evidence="1 2">NCTC13532</strain>
    </source>
</reference>
<protein>
    <submittedName>
        <fullName evidence="1">Uncharacterized protein</fullName>
    </submittedName>
</protein>
<dbReference type="EMBL" id="UFVR01000004">
    <property type="protein sequence ID" value="SUX47943.1"/>
    <property type="molecule type" value="Genomic_DNA"/>
</dbReference>
<name>A0A381FN74_9FLAO</name>
<organism evidence="1 2">
    <name type="scientific">Chryseobacterium indoltheticum</name>
    <dbReference type="NCBI Taxonomy" id="254"/>
    <lineage>
        <taxon>Bacteria</taxon>
        <taxon>Pseudomonadati</taxon>
        <taxon>Bacteroidota</taxon>
        <taxon>Flavobacteriia</taxon>
        <taxon>Flavobacteriales</taxon>
        <taxon>Weeksellaceae</taxon>
        <taxon>Chryseobacterium group</taxon>
        <taxon>Chryseobacterium</taxon>
    </lineage>
</organism>
<sequence length="53" mass="6343">MYSGFFLMPKLRKDLKYRKPRKKAAFYNYCFETNASAEDLKQLVCNQMQNTLV</sequence>
<proteinExistence type="predicted"/>
<dbReference type="AlphaFoldDB" id="A0A381FN74"/>
<gene>
    <name evidence="1" type="ORF">NCTC13532_03541</name>
</gene>
<evidence type="ECO:0000313" key="2">
    <source>
        <dbReference type="Proteomes" id="UP000254282"/>
    </source>
</evidence>